<feature type="non-terminal residue" evidence="3">
    <location>
        <position position="1411"/>
    </location>
</feature>
<feature type="compositionally biased region" description="Low complexity" evidence="1">
    <location>
        <begin position="240"/>
        <end position="260"/>
    </location>
</feature>
<dbReference type="EMBL" id="RAYQ01000025">
    <property type="protein sequence ID" value="RKI88688.1"/>
    <property type="molecule type" value="Genomic_DNA"/>
</dbReference>
<feature type="compositionally biased region" description="Low complexity" evidence="1">
    <location>
        <begin position="1365"/>
        <end position="1411"/>
    </location>
</feature>
<feature type="chain" id="PRO_5017355255" evidence="2">
    <location>
        <begin position="28"/>
        <end position="1411"/>
    </location>
</feature>
<feature type="signal peptide" evidence="2">
    <location>
        <begin position="1"/>
        <end position="27"/>
    </location>
</feature>
<dbReference type="InterPro" id="IPR006626">
    <property type="entry name" value="PbH1"/>
</dbReference>
<feature type="compositionally biased region" description="Acidic residues" evidence="1">
    <location>
        <begin position="318"/>
        <end position="330"/>
    </location>
</feature>
<keyword evidence="2" id="KW-0732">Signal</keyword>
<dbReference type="SUPFAM" id="SSF51126">
    <property type="entry name" value="Pectin lyase-like"/>
    <property type="match status" value="2"/>
</dbReference>
<dbReference type="Gene3D" id="2.60.40.3050">
    <property type="match status" value="1"/>
</dbReference>
<evidence type="ECO:0000313" key="4">
    <source>
        <dbReference type="Proteomes" id="UP000280696"/>
    </source>
</evidence>
<dbReference type="InterPro" id="IPR012332">
    <property type="entry name" value="Autotransporter_pectin_lyase_C"/>
</dbReference>
<feature type="compositionally biased region" description="Low complexity" evidence="1">
    <location>
        <begin position="192"/>
        <end position="208"/>
    </location>
</feature>
<dbReference type="RefSeq" id="WP_277934911.1">
    <property type="nucleotide sequence ID" value="NZ_RAYQ01000025.1"/>
</dbReference>
<feature type="region of interest" description="Disordered" evidence="1">
    <location>
        <begin position="127"/>
        <end position="344"/>
    </location>
</feature>
<accession>A0A3A9ABR3</accession>
<name>A0A3A9ABR3_9FIRM</name>
<evidence type="ECO:0000256" key="1">
    <source>
        <dbReference type="SAM" id="MobiDB-lite"/>
    </source>
</evidence>
<keyword evidence="4" id="KW-1185">Reference proteome</keyword>
<proteinExistence type="predicted"/>
<evidence type="ECO:0000313" key="3">
    <source>
        <dbReference type="EMBL" id="RKI88688.1"/>
    </source>
</evidence>
<reference evidence="3 4" key="1">
    <citation type="submission" date="2018-09" db="EMBL/GenBank/DDBJ databases">
        <title>Murine metabolic-syndrome-specific gut microbial biobank.</title>
        <authorList>
            <person name="Liu C."/>
        </authorList>
    </citation>
    <scope>NUCLEOTIDE SEQUENCE [LARGE SCALE GENOMIC DNA]</scope>
    <source>
        <strain evidence="3 4">0.1xD8-82</strain>
    </source>
</reference>
<dbReference type="PANTHER" id="PTHR11319:SF35">
    <property type="entry name" value="OUTER MEMBRANE PROTEIN PMPC-RELATED"/>
    <property type="match status" value="1"/>
</dbReference>
<comment type="caution">
    <text evidence="3">The sequence shown here is derived from an EMBL/GenBank/DDBJ whole genome shotgun (WGS) entry which is preliminary data.</text>
</comment>
<dbReference type="Gene3D" id="2.160.20.20">
    <property type="match status" value="1"/>
</dbReference>
<dbReference type="PANTHER" id="PTHR11319">
    <property type="entry name" value="G PROTEIN-COUPLED RECEPTOR-RELATED"/>
    <property type="match status" value="1"/>
</dbReference>
<dbReference type="SMART" id="SM00710">
    <property type="entry name" value="PbH1"/>
    <property type="match status" value="12"/>
</dbReference>
<dbReference type="InterPro" id="IPR011050">
    <property type="entry name" value="Pectin_lyase_fold/virulence"/>
</dbReference>
<sequence>MKWVNKKNLKRCLAISLVLALISPVNFTEGVFAANAVGTGDEEQVQVDGTKHMHTFACYEGYTLECGEEDEEHVHGPECYTYPEDGGLVCSLEEGAQHVHNEDGFSCTETMAKILICEKEEHVHGEECYDEEQIEPEGSATPTPTASASESPDLSPGISPSSSANPEGEPTPGEGAVQTPSETPDKEDENTEITPEPTPQETPGTAPEETPDLVPEATSEPDKEPETTPGDNGQPITPEDNSQSGTSDSDSQDSDAGSDNTQTDDDREDAKETGESASLDVPVPLNDNPELEDDGDKGDISSDSSDADETADPAGDGKDEDSDTSTDSSDDTINGTDQAEKPDPICGIEEHVHSQDCYIVIYACRKAEKETVYEYAWDWADEKAQELESVPSSDADLHTQAYDSGQDWSMTLMEPKQRMTVSLLEEDYLPSRIEAVRLEIVEGENGEEDVHETREIMDVTWEIESGEFTSGTKEGSIVTLRAVQTGTEEGEPMALSEDVAKEAENGEKIDFEMLPDIRMDVLVASVSGRVSDEAGLIAAIDSKQPVIILEGSFEVRRGFNIDYDLSLYLNGCTLTYNGTDALFTVNGSGKLTIEDAAGSQADNTTASAASSFIGGAGRRGNRAVILGRQISLFSANTGIGNGGTGGKITGTGSLETPVKVDGGTLHVEGGTISFPNSEHGIYANGGTVNIAGGRITENGDPGSTENGGGIYCTGGASLNISDGSIDHNKANLRGGGIYVANGSLNIDGGTIEANEVNTNGGGVFAQDTPVNISGGTIRKNEAKNGGGIYMRYNEITIGGDAAIEENTAEELGGGIYLSALTCKADGGSIARNGTKLDGGGIYFDGGSAGSSSFTINGSAIKDNTSDGNGGGIFFSKASLKVNGGEICGNTANGTYDGAANCGGGGIFAGGELIISGGKISGNTAQCSGGGVEVCGANSNFSYSGTLTMQGGEISNNTAKEHEGGGIRIDSNTNNIITGGAITGNNTETRFDWGGGGIFVNSGAKLNIENALVTNNYAGGYGGGVSGCTSSTINILTLKGPAIYENEASGSSLPGNGNKEVKISEEYKAGFEKYSQDYFGNQYSTVYGVMLGGGSANWWGVADGKTVSDIGRNSYVTANSFMGLNANPSAQDKAAALAGKAVEISGNSAHTNGGGIMCNGTLTMGEGANDTEWYLSAQKAYKDENGKTLQLKGGEFEFWLLKENPVKDGKVILDKDNQAAPAAKNDENGYIIFKPYDKTVGTHTFYMTEKAGNDSKIIYDNRVYKIEVELEDVTTVQKRNVSALTSEIKKIEIIFPDKEAGVVTGGTVTFANAKESKPSPSKTPSPTPSSTPTGTPSSTPTGTPRNTPGRTPGPHNTPDVTPENTPTPRVTPSVRPTATPGTTPSATPSARVTPSASPSASASATPRASASA</sequence>
<evidence type="ECO:0000256" key="2">
    <source>
        <dbReference type="SAM" id="SignalP"/>
    </source>
</evidence>
<dbReference type="InterPro" id="IPR038174">
    <property type="entry name" value="Strep_pil_link_sf"/>
</dbReference>
<feature type="compositionally biased region" description="Low complexity" evidence="1">
    <location>
        <begin position="1329"/>
        <end position="1353"/>
    </location>
</feature>
<dbReference type="Proteomes" id="UP000280696">
    <property type="component" value="Unassembled WGS sequence"/>
</dbReference>
<feature type="compositionally biased region" description="Polar residues" evidence="1">
    <location>
        <begin position="140"/>
        <end position="165"/>
    </location>
</feature>
<gene>
    <name evidence="3" type="ORF">D7V94_18695</name>
</gene>
<organism evidence="3 4">
    <name type="scientific">Parablautia intestinalis</name>
    <dbReference type="NCBI Taxonomy" id="2320100"/>
    <lineage>
        <taxon>Bacteria</taxon>
        <taxon>Bacillati</taxon>
        <taxon>Bacillota</taxon>
        <taxon>Clostridia</taxon>
        <taxon>Lachnospirales</taxon>
        <taxon>Lachnospiraceae</taxon>
        <taxon>Parablautia</taxon>
    </lineage>
</organism>
<protein>
    <submittedName>
        <fullName evidence="3">Uncharacterized protein</fullName>
    </submittedName>
</protein>
<feature type="region of interest" description="Disordered" evidence="1">
    <location>
        <begin position="1310"/>
        <end position="1411"/>
    </location>
</feature>